<dbReference type="CDD" id="cd04030">
    <property type="entry name" value="C2C_KIAA1228"/>
    <property type="match status" value="1"/>
</dbReference>
<dbReference type="PANTHER" id="PTHR45761:SF2">
    <property type="entry name" value="EXTENDED SYNAPTOTAGMIN-2"/>
    <property type="match status" value="1"/>
</dbReference>
<evidence type="ECO:0000256" key="13">
    <source>
        <dbReference type="ARBA" id="ARBA00023121"/>
    </source>
</evidence>
<accession>A0A8D0CS60</accession>
<keyword evidence="11 16" id="KW-1133">Transmembrane helix</keyword>
<keyword evidence="14 16" id="KW-0472">Membrane</keyword>
<evidence type="ECO:0000256" key="4">
    <source>
        <dbReference type="ARBA" id="ARBA00022448"/>
    </source>
</evidence>
<dbReference type="GeneTree" id="ENSGT00940000156086"/>
<evidence type="ECO:0000259" key="18">
    <source>
        <dbReference type="PROSITE" id="PS51847"/>
    </source>
</evidence>
<dbReference type="FunFam" id="2.60.40.150:FF:000025">
    <property type="entry name" value="Extended synaptotagmin 2"/>
    <property type="match status" value="1"/>
</dbReference>
<organism evidence="19 20">
    <name type="scientific">Sander lucioperca</name>
    <name type="common">Pike-perch</name>
    <name type="synonym">Perca lucioperca</name>
    <dbReference type="NCBI Taxonomy" id="283035"/>
    <lineage>
        <taxon>Eukaryota</taxon>
        <taxon>Metazoa</taxon>
        <taxon>Chordata</taxon>
        <taxon>Craniata</taxon>
        <taxon>Vertebrata</taxon>
        <taxon>Euteleostomi</taxon>
        <taxon>Actinopterygii</taxon>
        <taxon>Neopterygii</taxon>
        <taxon>Teleostei</taxon>
        <taxon>Neoteleostei</taxon>
        <taxon>Acanthomorphata</taxon>
        <taxon>Eupercaria</taxon>
        <taxon>Perciformes</taxon>
        <taxon>Percoidei</taxon>
        <taxon>Percidae</taxon>
        <taxon>Luciopercinae</taxon>
        <taxon>Sander</taxon>
    </lineage>
</organism>
<dbReference type="Proteomes" id="UP000694568">
    <property type="component" value="Unplaced"/>
</dbReference>
<keyword evidence="20" id="KW-1185">Reference proteome</keyword>
<evidence type="ECO:0000313" key="20">
    <source>
        <dbReference type="Proteomes" id="UP000694568"/>
    </source>
</evidence>
<dbReference type="GO" id="GO:0008429">
    <property type="term" value="F:phosphatidylethanolamine binding"/>
    <property type="evidence" value="ECO:0007669"/>
    <property type="project" value="TreeGrafter"/>
</dbReference>
<protein>
    <submittedName>
        <fullName evidence="19">Extended synaptotagmin 2</fullName>
    </submittedName>
</protein>
<dbReference type="SUPFAM" id="SSF49562">
    <property type="entry name" value="C2 domain (Calcium/lipid-binding domain, CaLB)"/>
    <property type="match status" value="3"/>
</dbReference>
<dbReference type="PROSITE" id="PS51847">
    <property type="entry name" value="SMP"/>
    <property type="match status" value="1"/>
</dbReference>
<evidence type="ECO:0000259" key="17">
    <source>
        <dbReference type="PROSITE" id="PS50004"/>
    </source>
</evidence>
<feature type="domain" description="C2" evidence="17">
    <location>
        <begin position="416"/>
        <end position="575"/>
    </location>
</feature>
<keyword evidence="8" id="KW-0677">Repeat</keyword>
<sequence length="834" mass="93323">VLSTIGPPLSPEELDEEPHSSLTDVTQMWMKFGKTFAIIFPIYVLGYFGFSFSWVLIGLAVLFYWRKNHGSKDYRINRALSFLEHEEKAVRQSVPTSELPPWVHYPDVERVEWLNKTVKQMWPFICQFVDKLFRETIEPAVKGANPHLSSFCFTKIDMGDKPLRVNGVKVYTENVDKRQVIMDMEISFVGNTEIDVDIKKYYCRAGIKSIQLHGTMRVVMEPLLGAMPLIGALSVFFLKKPLLDINWTGLTNMLDIPGVNGLCDNIIQDIIYSFVVLPNRITIPLVGEAELAQLRFPVPKGVLRIHFIEAQDLIGKDTFLGGLIKGKSDPYGVIQVGTQLFKSKVINDTVNPKWNEVYEALMYDHSGQNLDIELFDEDTDKDDFLGSLMIDVAELKKEQKVDEDQFYQKLSCIFLRPSQALMSIKADRGQANDGLSSAVLVVFLDSARNLPSVFEGNLGSGYLKERRTAGLVFCENTASLYRTLFSGKKVTSVPSPLVQFTVGHKSYESKTRYKTNEPVWEEAFTFLIHNPKSQELEVEVKDEKHECSLGTLSLPLSRLLEAKDMTLTQRFPLKNSGPSCTLKMKMALRVHKNSSSNQTPRPSISSDPVPSSSTSDTPRSSSVSAQDLLNRRREADDPFRSPGSTDLGQGGARGGGRGLAETGRSTSNLAISGSQQYLVGGKEPTPSIASDISNPFAAQELQQRLQQLQNGSGPSHSQLGEIQLTVRHSSQRNKLMVVVHGCRNLIAFTDHGSDPYVRLYLLPDKRRSGRRKTHTFKKTLNPVYDQTFDFSVSLVELHRRTLDVAVKNGGGLLSKHKGLLGKVQTFTGLAYSRR</sequence>
<dbReference type="GO" id="GO:0005544">
    <property type="term" value="F:calcium-dependent phospholipid binding"/>
    <property type="evidence" value="ECO:0007669"/>
    <property type="project" value="TreeGrafter"/>
</dbReference>
<keyword evidence="4" id="KW-0813">Transport</keyword>
<dbReference type="AlphaFoldDB" id="A0A8D0CS60"/>
<keyword evidence="13" id="KW-0446">Lipid-binding</keyword>
<reference evidence="19" key="2">
    <citation type="submission" date="2025-09" db="UniProtKB">
        <authorList>
            <consortium name="Ensembl"/>
        </authorList>
    </citation>
    <scope>IDENTIFICATION</scope>
</reference>
<reference evidence="19" key="1">
    <citation type="submission" date="2025-08" db="UniProtKB">
        <authorList>
            <consortium name="Ensembl"/>
        </authorList>
    </citation>
    <scope>IDENTIFICATION</scope>
</reference>
<dbReference type="Ensembl" id="ENSSLUT00000011963.1">
    <property type="protein sequence ID" value="ENSSLUP00000011564.1"/>
    <property type="gene ID" value="ENSSLUG00000003930.1"/>
</dbReference>
<feature type="compositionally biased region" description="Basic and acidic residues" evidence="15">
    <location>
        <begin position="629"/>
        <end position="639"/>
    </location>
</feature>
<evidence type="ECO:0000256" key="9">
    <source>
        <dbReference type="ARBA" id="ARBA00022824"/>
    </source>
</evidence>
<evidence type="ECO:0000256" key="14">
    <source>
        <dbReference type="ARBA" id="ARBA00023136"/>
    </source>
</evidence>
<evidence type="ECO:0000256" key="3">
    <source>
        <dbReference type="ARBA" id="ARBA00005867"/>
    </source>
</evidence>
<evidence type="ECO:0000256" key="11">
    <source>
        <dbReference type="ARBA" id="ARBA00022989"/>
    </source>
</evidence>
<feature type="compositionally biased region" description="Low complexity" evidence="15">
    <location>
        <begin position="600"/>
        <end position="624"/>
    </location>
</feature>
<feature type="domain" description="C2" evidence="17">
    <location>
        <begin position="285"/>
        <end position="405"/>
    </location>
</feature>
<evidence type="ECO:0000256" key="12">
    <source>
        <dbReference type="ARBA" id="ARBA00023055"/>
    </source>
</evidence>
<evidence type="ECO:0000256" key="8">
    <source>
        <dbReference type="ARBA" id="ARBA00022737"/>
    </source>
</evidence>
<keyword evidence="6 16" id="KW-0812">Transmembrane</keyword>
<keyword evidence="9" id="KW-0256">Endoplasmic reticulum</keyword>
<dbReference type="GO" id="GO:0035091">
    <property type="term" value="F:phosphatidylinositol binding"/>
    <property type="evidence" value="ECO:0007669"/>
    <property type="project" value="TreeGrafter"/>
</dbReference>
<feature type="domain" description="C2" evidence="17">
    <location>
        <begin position="718"/>
        <end position="834"/>
    </location>
</feature>
<evidence type="ECO:0000256" key="1">
    <source>
        <dbReference type="ARBA" id="ARBA00004202"/>
    </source>
</evidence>
<gene>
    <name evidence="19" type="primary">LOC116055586</name>
</gene>
<dbReference type="InterPro" id="IPR000008">
    <property type="entry name" value="C2_dom"/>
</dbReference>
<dbReference type="GO" id="GO:0005886">
    <property type="term" value="C:plasma membrane"/>
    <property type="evidence" value="ECO:0007669"/>
    <property type="project" value="UniProtKB-SubCell"/>
</dbReference>
<dbReference type="Pfam" id="PF17047">
    <property type="entry name" value="SMP_LBD"/>
    <property type="match status" value="1"/>
</dbReference>
<dbReference type="GO" id="GO:0005509">
    <property type="term" value="F:calcium ion binding"/>
    <property type="evidence" value="ECO:0007669"/>
    <property type="project" value="TreeGrafter"/>
</dbReference>
<keyword evidence="5" id="KW-1003">Cell membrane</keyword>
<dbReference type="InterPro" id="IPR037749">
    <property type="entry name" value="Ext_Synaptotagmin_C2B"/>
</dbReference>
<feature type="transmembrane region" description="Helical" evidence="16">
    <location>
        <begin position="38"/>
        <end position="65"/>
    </location>
</feature>
<proteinExistence type="inferred from homology"/>
<evidence type="ECO:0000256" key="10">
    <source>
        <dbReference type="ARBA" id="ARBA00022837"/>
    </source>
</evidence>
<evidence type="ECO:0000256" key="7">
    <source>
        <dbReference type="ARBA" id="ARBA00022723"/>
    </source>
</evidence>
<dbReference type="InterPro" id="IPR039010">
    <property type="entry name" value="Synaptotagmin_SMP"/>
</dbReference>
<dbReference type="InterPro" id="IPR051634">
    <property type="entry name" value="Extended_Synaptotagmin"/>
</dbReference>
<evidence type="ECO:0000256" key="6">
    <source>
        <dbReference type="ARBA" id="ARBA00022692"/>
    </source>
</evidence>
<keyword evidence="10" id="KW-0106">Calcium</keyword>
<keyword evidence="7" id="KW-0479">Metal-binding</keyword>
<evidence type="ECO:0000256" key="15">
    <source>
        <dbReference type="SAM" id="MobiDB-lite"/>
    </source>
</evidence>
<evidence type="ECO:0000256" key="2">
    <source>
        <dbReference type="ARBA" id="ARBA00004477"/>
    </source>
</evidence>
<comment type="similarity">
    <text evidence="3">Belongs to the extended synaptotagmin family.</text>
</comment>
<dbReference type="CDD" id="cd04050">
    <property type="entry name" value="C2B_Synaptotagmin-like"/>
    <property type="match status" value="1"/>
</dbReference>
<feature type="domain" description="SMP-LTD" evidence="18">
    <location>
        <begin position="107"/>
        <end position="286"/>
    </location>
</feature>
<dbReference type="InterPro" id="IPR037752">
    <property type="entry name" value="C2C_KIAA1228"/>
</dbReference>
<dbReference type="PANTHER" id="PTHR45761">
    <property type="entry name" value="EXTENDED SYNAPTOTAGMIN-LIKE PROTEIN 2, ISOFORM C"/>
    <property type="match status" value="1"/>
</dbReference>
<dbReference type="GO" id="GO:0006869">
    <property type="term" value="P:lipid transport"/>
    <property type="evidence" value="ECO:0007669"/>
    <property type="project" value="UniProtKB-KW"/>
</dbReference>
<dbReference type="CDD" id="cd08391">
    <property type="entry name" value="C2A_C2C_Synaptotagmin_like"/>
    <property type="match status" value="1"/>
</dbReference>
<feature type="transmembrane region" description="Helical" evidence="16">
    <location>
        <begin position="218"/>
        <end position="238"/>
    </location>
</feature>
<dbReference type="GO" id="GO:0061817">
    <property type="term" value="P:endoplasmic reticulum-plasma membrane tethering"/>
    <property type="evidence" value="ECO:0007669"/>
    <property type="project" value="InterPro"/>
</dbReference>
<dbReference type="Gene3D" id="2.60.40.150">
    <property type="entry name" value="C2 domain"/>
    <property type="match status" value="3"/>
</dbReference>
<dbReference type="InterPro" id="IPR031468">
    <property type="entry name" value="SMP_LBD"/>
</dbReference>
<dbReference type="FunFam" id="2.60.40.150:FF:000093">
    <property type="entry name" value="Extended synaptotagmin 3"/>
    <property type="match status" value="1"/>
</dbReference>
<keyword evidence="12" id="KW-0445">Lipid transport</keyword>
<dbReference type="PROSITE" id="PS50004">
    <property type="entry name" value="C2"/>
    <property type="match status" value="3"/>
</dbReference>
<dbReference type="InterPro" id="IPR037733">
    <property type="entry name" value="Ext_Synaptotagmin_C2A"/>
</dbReference>
<evidence type="ECO:0000256" key="5">
    <source>
        <dbReference type="ARBA" id="ARBA00022475"/>
    </source>
</evidence>
<dbReference type="Pfam" id="PF00168">
    <property type="entry name" value="C2"/>
    <property type="match status" value="3"/>
</dbReference>
<feature type="compositionally biased region" description="Gly residues" evidence="15">
    <location>
        <begin position="648"/>
        <end position="658"/>
    </location>
</feature>
<dbReference type="InterPro" id="IPR035892">
    <property type="entry name" value="C2_domain_sf"/>
</dbReference>
<feature type="region of interest" description="Disordered" evidence="15">
    <location>
        <begin position="590"/>
        <end position="668"/>
    </location>
</feature>
<evidence type="ECO:0000256" key="16">
    <source>
        <dbReference type="SAM" id="Phobius"/>
    </source>
</evidence>
<evidence type="ECO:0000313" key="19">
    <source>
        <dbReference type="Ensembl" id="ENSSLUP00000011564.1"/>
    </source>
</evidence>
<dbReference type="GO" id="GO:0005789">
    <property type="term" value="C:endoplasmic reticulum membrane"/>
    <property type="evidence" value="ECO:0007669"/>
    <property type="project" value="UniProtKB-SubCell"/>
</dbReference>
<dbReference type="SMART" id="SM00239">
    <property type="entry name" value="C2"/>
    <property type="match status" value="3"/>
</dbReference>
<dbReference type="GO" id="GO:0031210">
    <property type="term" value="F:phosphatidylcholine binding"/>
    <property type="evidence" value="ECO:0007669"/>
    <property type="project" value="TreeGrafter"/>
</dbReference>
<comment type="subcellular location">
    <subcellularLocation>
        <location evidence="1">Cell membrane</location>
        <topology evidence="1">Peripheral membrane protein</topology>
    </subcellularLocation>
    <subcellularLocation>
        <location evidence="2">Endoplasmic reticulum membrane</location>
        <topology evidence="2">Multi-pass membrane protein</topology>
    </subcellularLocation>
</comment>
<name>A0A8D0CS60_SANLU</name>